<dbReference type="Proteomes" id="UP000281118">
    <property type="component" value="Unassembled WGS sequence"/>
</dbReference>
<evidence type="ECO:0000256" key="1">
    <source>
        <dbReference type="SAM" id="MobiDB-lite"/>
    </source>
</evidence>
<keyword evidence="2" id="KW-0732">Signal</keyword>
<evidence type="ECO:0000256" key="2">
    <source>
        <dbReference type="SAM" id="SignalP"/>
    </source>
</evidence>
<reference evidence="3 4" key="1">
    <citation type="submission" date="2018-12" db="EMBL/GenBank/DDBJ databases">
        <title>The genome sequences of Variovorax guangxiensis DSM 27352.</title>
        <authorList>
            <person name="Gao J."/>
            <person name="Sun J."/>
        </authorList>
    </citation>
    <scope>NUCLEOTIDE SEQUENCE [LARGE SCALE GENOMIC DNA]</scope>
    <source>
        <strain evidence="3 4">DSM 27352</strain>
    </source>
</reference>
<dbReference type="EMBL" id="RXFT01000003">
    <property type="protein sequence ID" value="RUR67279.1"/>
    <property type="molecule type" value="Genomic_DNA"/>
</dbReference>
<dbReference type="AlphaFoldDB" id="A0A3S0XE60"/>
<feature type="signal peptide" evidence="2">
    <location>
        <begin position="1"/>
        <end position="20"/>
    </location>
</feature>
<evidence type="ECO:0000313" key="4">
    <source>
        <dbReference type="Proteomes" id="UP000281118"/>
    </source>
</evidence>
<accession>A0A3S0XE60</accession>
<feature type="region of interest" description="Disordered" evidence="1">
    <location>
        <begin position="122"/>
        <end position="145"/>
    </location>
</feature>
<name>A0A3S0XE60_9BURK</name>
<sequence>MRYSRLPLFCLMALSSLVHAGDKNCDLAAPPKSAAINSVHGYFIFMFPRSIASNYTGCRTIWGERGEVFMTVKYENGLPYTLTQFNPEDRKPVLECRYNNKTLKTARKGCPSYARMVEDAAREWPSVEESQLLPLPRPEQDPRRD</sequence>
<protein>
    <submittedName>
        <fullName evidence="3">Uncharacterized protein</fullName>
    </submittedName>
</protein>
<dbReference type="OrthoDB" id="9153325at2"/>
<dbReference type="RefSeq" id="WP_126021449.1">
    <property type="nucleotide sequence ID" value="NZ_RXFT01000003.1"/>
</dbReference>
<evidence type="ECO:0000313" key="3">
    <source>
        <dbReference type="EMBL" id="RUR67279.1"/>
    </source>
</evidence>
<proteinExistence type="predicted"/>
<organism evidence="3 4">
    <name type="scientific">Variovorax guangxiensis</name>
    <dbReference type="NCBI Taxonomy" id="1775474"/>
    <lineage>
        <taxon>Bacteria</taxon>
        <taxon>Pseudomonadati</taxon>
        <taxon>Pseudomonadota</taxon>
        <taxon>Betaproteobacteria</taxon>
        <taxon>Burkholderiales</taxon>
        <taxon>Comamonadaceae</taxon>
        <taxon>Variovorax</taxon>
    </lineage>
</organism>
<feature type="chain" id="PRO_5018665857" evidence="2">
    <location>
        <begin position="21"/>
        <end position="145"/>
    </location>
</feature>
<comment type="caution">
    <text evidence="3">The sequence shown here is derived from an EMBL/GenBank/DDBJ whole genome shotgun (WGS) entry which is preliminary data.</text>
</comment>
<gene>
    <name evidence="3" type="ORF">EJP67_09405</name>
</gene>